<name>A0A814JF78_9BILA</name>
<dbReference type="OrthoDB" id="10214221at2759"/>
<dbReference type="EMBL" id="CAJNOC010004900">
    <property type="protein sequence ID" value="CAF1036784.1"/>
    <property type="molecule type" value="Genomic_DNA"/>
</dbReference>
<comment type="caution">
    <text evidence="1">The sequence shown here is derived from an EMBL/GenBank/DDBJ whole genome shotgun (WGS) entry which is preliminary data.</text>
</comment>
<proteinExistence type="predicted"/>
<organism evidence="1 2">
    <name type="scientific">Brachionus calyciflorus</name>
    <dbReference type="NCBI Taxonomy" id="104777"/>
    <lineage>
        <taxon>Eukaryota</taxon>
        <taxon>Metazoa</taxon>
        <taxon>Spiralia</taxon>
        <taxon>Gnathifera</taxon>
        <taxon>Rotifera</taxon>
        <taxon>Eurotatoria</taxon>
        <taxon>Monogononta</taxon>
        <taxon>Pseudotrocha</taxon>
        <taxon>Ploima</taxon>
        <taxon>Brachionidae</taxon>
        <taxon>Brachionus</taxon>
    </lineage>
</organism>
<accession>A0A814JF78</accession>
<evidence type="ECO:0000313" key="1">
    <source>
        <dbReference type="EMBL" id="CAF1036784.1"/>
    </source>
</evidence>
<reference evidence="1" key="1">
    <citation type="submission" date="2021-02" db="EMBL/GenBank/DDBJ databases">
        <authorList>
            <person name="Nowell W R."/>
        </authorList>
    </citation>
    <scope>NUCLEOTIDE SEQUENCE</scope>
    <source>
        <strain evidence="1">Ploen Becks lab</strain>
    </source>
</reference>
<evidence type="ECO:0000313" key="2">
    <source>
        <dbReference type="Proteomes" id="UP000663879"/>
    </source>
</evidence>
<keyword evidence="2" id="KW-1185">Reference proteome</keyword>
<sequence>MLDYTADLEIRHPPSKILDSILKIDIKRDVSSKGASKLEPSKVENDYARLVSGEVLKSKIPKLQIEKENNIERLVDCYSGNTWEHMSGVSRNFLDLKKAN</sequence>
<dbReference type="Proteomes" id="UP000663879">
    <property type="component" value="Unassembled WGS sequence"/>
</dbReference>
<dbReference type="AlphaFoldDB" id="A0A814JF78"/>
<gene>
    <name evidence="1" type="ORF">OXX778_LOCUS18152</name>
</gene>
<protein>
    <submittedName>
        <fullName evidence="1">Uncharacterized protein</fullName>
    </submittedName>
</protein>